<dbReference type="STRING" id="1317117.ATO7_07322"/>
<protein>
    <submittedName>
        <fullName evidence="1">Carbamoyl-phosphate synthase L chain ATP-binding protein</fullName>
    </submittedName>
</protein>
<evidence type="ECO:0000313" key="1">
    <source>
        <dbReference type="EMBL" id="ORE86831.1"/>
    </source>
</evidence>
<keyword evidence="1" id="KW-0547">Nucleotide-binding</keyword>
<evidence type="ECO:0000313" key="2">
    <source>
        <dbReference type="Proteomes" id="UP000192342"/>
    </source>
</evidence>
<proteinExistence type="predicted"/>
<dbReference type="AlphaFoldDB" id="A0A1Y1SD35"/>
<keyword evidence="1" id="KW-0067">ATP-binding</keyword>
<dbReference type="GO" id="GO:0005524">
    <property type="term" value="F:ATP binding"/>
    <property type="evidence" value="ECO:0007669"/>
    <property type="project" value="UniProtKB-KW"/>
</dbReference>
<organism evidence="1 2">
    <name type="scientific">Oceanococcus atlanticus</name>
    <dbReference type="NCBI Taxonomy" id="1317117"/>
    <lineage>
        <taxon>Bacteria</taxon>
        <taxon>Pseudomonadati</taxon>
        <taxon>Pseudomonadota</taxon>
        <taxon>Gammaproteobacteria</taxon>
        <taxon>Chromatiales</taxon>
        <taxon>Oceanococcaceae</taxon>
        <taxon>Oceanococcus</taxon>
    </lineage>
</organism>
<gene>
    <name evidence="1" type="ORF">ATO7_07322</name>
</gene>
<keyword evidence="2" id="KW-1185">Reference proteome</keyword>
<name>A0A1Y1SD35_9GAMM</name>
<dbReference type="EMBL" id="AQQV01000002">
    <property type="protein sequence ID" value="ORE86831.1"/>
    <property type="molecule type" value="Genomic_DNA"/>
</dbReference>
<accession>A0A1Y1SD35</accession>
<reference evidence="1 2" key="1">
    <citation type="submission" date="2013-04" db="EMBL/GenBank/DDBJ databases">
        <title>Oceanococcus atlanticus 22II-S10r2 Genome Sequencing.</title>
        <authorList>
            <person name="Lai Q."/>
            <person name="Li G."/>
            <person name="Shao Z."/>
        </authorList>
    </citation>
    <scope>NUCLEOTIDE SEQUENCE [LARGE SCALE GENOMIC DNA]</scope>
    <source>
        <strain evidence="1 2">22II-S10r2</strain>
    </source>
</reference>
<dbReference type="Gene3D" id="2.40.50.100">
    <property type="match status" value="1"/>
</dbReference>
<comment type="caution">
    <text evidence="1">The sequence shown here is derived from an EMBL/GenBank/DDBJ whole genome shotgun (WGS) entry which is preliminary data.</text>
</comment>
<sequence>MDAMKIFTQLSLNSLNRKDQMFYDPDAKFRVERVINSNGAQVSPGDLLFIVRPVPDK</sequence>
<dbReference type="Proteomes" id="UP000192342">
    <property type="component" value="Unassembled WGS sequence"/>
</dbReference>